<proteinExistence type="predicted"/>
<evidence type="ECO:0000256" key="1">
    <source>
        <dbReference type="SAM" id="MobiDB-lite"/>
    </source>
</evidence>
<dbReference type="Proteomes" id="UP000006655">
    <property type="component" value="Chromosome"/>
</dbReference>
<feature type="region of interest" description="Disordered" evidence="1">
    <location>
        <begin position="22"/>
        <end position="44"/>
    </location>
</feature>
<dbReference type="RefSeq" id="WP_013013000.1">
    <property type="nucleotide sequence ID" value="NC_013946.1"/>
</dbReference>
<sequence>MIRQGYTFQNPITGEYWTLDMADPVPTGPGWDDHPKAPAPPAAL</sequence>
<dbReference type="KEGG" id="mrb:Mrub_0715"/>
<accession>A0A806CQZ4</accession>
<keyword evidence="3" id="KW-1185">Reference proteome</keyword>
<reference evidence="2 3" key="1">
    <citation type="journal article" date="2010" name="Stand. Genomic Sci.">
        <title>Complete genome sequence of Meiothermus ruber type strain (21).</title>
        <authorList>
            <person name="Tindall B.J."/>
            <person name="Sikorski J."/>
            <person name="Lucas S."/>
            <person name="Goltsman E."/>
            <person name="Copeland A."/>
            <person name="Glavina Del Rio T."/>
            <person name="Nolan M."/>
            <person name="Tice H."/>
            <person name="Cheng J.F."/>
            <person name="Han C."/>
            <person name="Pitluck S."/>
            <person name="Liolios K."/>
            <person name="Ivanova N."/>
            <person name="Mavromatis K."/>
            <person name="Ovchinnikova G."/>
            <person name="Pati A."/>
            <person name="Fahnrich R."/>
            <person name="Goodwin L."/>
            <person name="Chen A."/>
            <person name="Palaniappan K."/>
            <person name="Land M."/>
            <person name="Hauser L."/>
            <person name="Chang Y.J."/>
            <person name="Jeffries C.D."/>
            <person name="Rohde M."/>
            <person name="Goker M."/>
            <person name="Woyke T."/>
            <person name="Bristow J."/>
            <person name="Eisen J.A."/>
            <person name="Markowitz V."/>
            <person name="Hugenholtz P."/>
            <person name="Kyrpides N.C."/>
            <person name="Klenk H.P."/>
            <person name="Lapidus A."/>
        </authorList>
    </citation>
    <scope>NUCLEOTIDE SEQUENCE [LARGE SCALE GENOMIC DNA]</scope>
    <source>
        <strain evidence="3">ATCC 35948 / DSM 1279 / VKM B-1258 / 21</strain>
    </source>
</reference>
<name>A0A806CQZ4_MEIRD</name>
<evidence type="ECO:0000313" key="2">
    <source>
        <dbReference type="EMBL" id="ADD27481.1"/>
    </source>
</evidence>
<organism evidence="2 3">
    <name type="scientific">Meiothermus ruber (strain ATCC 35948 / DSM 1279 / VKM B-1258 / 21)</name>
    <name type="common">Thermus ruber</name>
    <dbReference type="NCBI Taxonomy" id="504728"/>
    <lineage>
        <taxon>Bacteria</taxon>
        <taxon>Thermotogati</taxon>
        <taxon>Deinococcota</taxon>
        <taxon>Deinococci</taxon>
        <taxon>Thermales</taxon>
        <taxon>Thermaceae</taxon>
        <taxon>Meiothermus</taxon>
    </lineage>
</organism>
<dbReference type="AlphaFoldDB" id="A0A806CQZ4"/>
<evidence type="ECO:0000313" key="3">
    <source>
        <dbReference type="Proteomes" id="UP000006655"/>
    </source>
</evidence>
<dbReference type="EMBL" id="CP001743">
    <property type="protein sequence ID" value="ADD27481.1"/>
    <property type="molecule type" value="Genomic_DNA"/>
</dbReference>
<gene>
    <name evidence="2" type="ordered locus">Mrub_0715</name>
</gene>
<protein>
    <submittedName>
        <fullName evidence="2">Uncharacterized protein</fullName>
    </submittedName>
</protein>